<dbReference type="Proteomes" id="UP000298050">
    <property type="component" value="Unassembled WGS sequence"/>
</dbReference>
<evidence type="ECO:0000313" key="2">
    <source>
        <dbReference type="Proteomes" id="UP000298050"/>
    </source>
</evidence>
<sequence length="209" mass="24491">MSIDEVKVVGVGWGKTGTSSLGKALKILGFDRHVSYSPELVMMLKKGRVDDVLARLENFNAMEDWPFPLMYQSIDQHFPNAKFVLTERDPEKRMTSYQGHVQREDSAAKRNSLLGIGPRIKEQIKAYRLRRIRKYIYGFKEPDLHPEEMIALYKKHNMEVRNYFKDRPQKLLIVNWENGDGWNELCGFLELSEPAEEFPHLKDRRKFSS</sequence>
<dbReference type="PANTHER" id="PTHR36978:SF4">
    <property type="entry name" value="P-LOOP CONTAINING NUCLEOSIDE TRIPHOSPHATE HYDROLASE PROTEIN"/>
    <property type="match status" value="1"/>
</dbReference>
<evidence type="ECO:0000313" key="1">
    <source>
        <dbReference type="EMBL" id="TGD71885.1"/>
    </source>
</evidence>
<accession>A0A4Z0LXS6</accession>
<dbReference type="InterPro" id="IPR027417">
    <property type="entry name" value="P-loop_NTPase"/>
</dbReference>
<dbReference type="SUPFAM" id="SSF52540">
    <property type="entry name" value="P-loop containing nucleoside triphosphate hydrolases"/>
    <property type="match status" value="1"/>
</dbReference>
<proteinExistence type="predicted"/>
<dbReference type="RefSeq" id="WP_135445929.1">
    <property type="nucleotide sequence ID" value="NZ_SRLE01000012.1"/>
</dbReference>
<dbReference type="EMBL" id="SRLE01000012">
    <property type="protein sequence ID" value="TGD71885.1"/>
    <property type="molecule type" value="Genomic_DNA"/>
</dbReference>
<name>A0A4Z0LXS6_9GAMM</name>
<keyword evidence="2" id="KW-1185">Reference proteome</keyword>
<dbReference type="InterPro" id="IPR040632">
    <property type="entry name" value="Sulfotransfer_4"/>
</dbReference>
<dbReference type="PANTHER" id="PTHR36978">
    <property type="entry name" value="P-LOOP CONTAINING NUCLEOTIDE TRIPHOSPHATE HYDROLASE"/>
    <property type="match status" value="1"/>
</dbReference>
<protein>
    <recommendedName>
        <fullName evidence="3">Sulfotransferase family protein</fullName>
    </recommendedName>
</protein>
<organism evidence="1 2">
    <name type="scientific">Mangrovimicrobium sediminis</name>
    <dbReference type="NCBI Taxonomy" id="2562682"/>
    <lineage>
        <taxon>Bacteria</taxon>
        <taxon>Pseudomonadati</taxon>
        <taxon>Pseudomonadota</taxon>
        <taxon>Gammaproteobacteria</taxon>
        <taxon>Cellvibrionales</taxon>
        <taxon>Halieaceae</taxon>
        <taxon>Mangrovimicrobium</taxon>
    </lineage>
</organism>
<reference evidence="1 2" key="1">
    <citation type="submission" date="2019-04" db="EMBL/GenBank/DDBJ databases">
        <title>Taxonomy of novel Haliea sp. from mangrove soil of West Coast of India.</title>
        <authorList>
            <person name="Verma A."/>
            <person name="Kumar P."/>
            <person name="Krishnamurthi S."/>
        </authorList>
    </citation>
    <scope>NUCLEOTIDE SEQUENCE [LARGE SCALE GENOMIC DNA]</scope>
    <source>
        <strain evidence="1 2">SAOS-164</strain>
    </source>
</reference>
<dbReference type="OrthoDB" id="7855297at2"/>
<gene>
    <name evidence="1" type="ORF">E4634_17395</name>
</gene>
<comment type="caution">
    <text evidence="1">The sequence shown here is derived from an EMBL/GenBank/DDBJ whole genome shotgun (WGS) entry which is preliminary data.</text>
</comment>
<evidence type="ECO:0008006" key="3">
    <source>
        <dbReference type="Google" id="ProtNLM"/>
    </source>
</evidence>
<dbReference type="Pfam" id="PF17784">
    <property type="entry name" value="Sulfotransfer_4"/>
    <property type="match status" value="1"/>
</dbReference>
<dbReference type="Gene3D" id="3.40.50.300">
    <property type="entry name" value="P-loop containing nucleotide triphosphate hydrolases"/>
    <property type="match status" value="1"/>
</dbReference>
<dbReference type="AlphaFoldDB" id="A0A4Z0LXS6"/>